<dbReference type="Pfam" id="PF19408">
    <property type="entry name" value="PKD_6"/>
    <property type="match status" value="2"/>
</dbReference>
<sequence length="777" mass="81415">MKKFTLLNACFTCCLLYFSLHPLLAQSPSVISGPACIDASAGNVTYTLITNSNSTTYGYRWYTKGDIEIVSTNGNKVTIRSVNKRTGGQPGYAKGRLFVSHRNVDSDPCGPFLAQLDIYKEFNLRARAGGVTIIGPACVAPGDTAAYSIDPVLSRNLDDEIGLDHYKWSFPTDWQPYYYSGDSTSVTLIAGSSTVNGVSAEVGKCNFGNADKRISLGLFQKAAKPQFVQKPQCLATDVRTVTVSVRHVAGVSYRWSKPSNWTIAKSGVVNNENFITLNIDGNPGQIIVEAGVPGSGKCPSDTASFTLTRSLGADCYIGGEACVDAQNRGVRTYTLVNAPLNSAFHWTLPAGWTFANADTTAQTVQVLPGTGGGVIGASVRGTNCGPNVKTLTVQQKPGRPATIAGADCLTPNTTGNVYSVEPVAGATGYSWSLSGSLTSPSTLVNGGNSITVSIGAAGGTLSVTANNGNCAGLSQTKTVNLAPVEPASISISKTCINRGMPDEVTFSVSNPVAGQTYEWRPVYPSSAAQLPAWTIKPGTPANAASVTYLTNGVSGPSSSPYNYSVEARALNNCGTSGYVSSPAVRLLGAGVITMTPSQMMTEDANGEPYQYGESFSATSIAGATYQWFVNGSLVTTATASVSTGGPNGNVVYVYGNTPGTVRVEVNLNGCKTRIEKTSAYASATSARMATSQAGTEDLSRQVSVYPNPSSSEFTLTLPSFKSQAQVALKTLQGRTVFRTAVGQQKSKLAPGKLTTGVYLLQVTLDGKTVTKKVQIQK</sequence>
<dbReference type="AlphaFoldDB" id="A0A6J4LLQ4"/>
<feature type="domain" description="Secretion system C-terminal sorting" evidence="2">
    <location>
        <begin position="704"/>
        <end position="775"/>
    </location>
</feature>
<gene>
    <name evidence="4" type="ORF">AVDCRST_MAG56-7691</name>
</gene>
<dbReference type="EMBL" id="CADCTQ010000641">
    <property type="protein sequence ID" value="CAA9336151.1"/>
    <property type="molecule type" value="Genomic_DNA"/>
</dbReference>
<feature type="domain" description="PKD-like" evidence="3">
    <location>
        <begin position="326"/>
        <end position="388"/>
    </location>
</feature>
<feature type="signal peptide" evidence="1">
    <location>
        <begin position="1"/>
        <end position="25"/>
    </location>
</feature>
<dbReference type="Pfam" id="PF18962">
    <property type="entry name" value="Por_Secre_tail"/>
    <property type="match status" value="1"/>
</dbReference>
<dbReference type="InterPro" id="IPR026444">
    <property type="entry name" value="Secre_tail"/>
</dbReference>
<accession>A0A6J4LLQ4</accession>
<evidence type="ECO:0000259" key="3">
    <source>
        <dbReference type="Pfam" id="PF19408"/>
    </source>
</evidence>
<protein>
    <submittedName>
        <fullName evidence="4">Uncharacterized protein</fullName>
    </submittedName>
</protein>
<evidence type="ECO:0000313" key="4">
    <source>
        <dbReference type="EMBL" id="CAA9336151.1"/>
    </source>
</evidence>
<keyword evidence="1" id="KW-0732">Signal</keyword>
<organism evidence="4">
    <name type="scientific">uncultured Cytophagales bacterium</name>
    <dbReference type="NCBI Taxonomy" id="158755"/>
    <lineage>
        <taxon>Bacteria</taxon>
        <taxon>Pseudomonadati</taxon>
        <taxon>Bacteroidota</taxon>
        <taxon>Sphingobacteriia</taxon>
        <taxon>Sphingobacteriales</taxon>
        <taxon>environmental samples</taxon>
    </lineage>
</organism>
<feature type="domain" description="PKD-like" evidence="3">
    <location>
        <begin position="399"/>
        <end position="474"/>
    </location>
</feature>
<proteinExistence type="predicted"/>
<evidence type="ECO:0000259" key="2">
    <source>
        <dbReference type="Pfam" id="PF18962"/>
    </source>
</evidence>
<reference evidence="4" key="1">
    <citation type="submission" date="2020-02" db="EMBL/GenBank/DDBJ databases">
        <authorList>
            <person name="Meier V. D."/>
        </authorList>
    </citation>
    <scope>NUCLEOTIDE SEQUENCE</scope>
    <source>
        <strain evidence="4">AVDCRST_MAG56</strain>
    </source>
</reference>
<dbReference type="NCBIfam" id="TIGR04183">
    <property type="entry name" value="Por_Secre_tail"/>
    <property type="match status" value="1"/>
</dbReference>
<dbReference type="InterPro" id="IPR045829">
    <property type="entry name" value="PKD_6"/>
</dbReference>
<feature type="chain" id="PRO_5026831611" evidence="1">
    <location>
        <begin position="26"/>
        <end position="777"/>
    </location>
</feature>
<name>A0A6J4LLQ4_9SPHI</name>
<evidence type="ECO:0000256" key="1">
    <source>
        <dbReference type="SAM" id="SignalP"/>
    </source>
</evidence>